<evidence type="ECO:0000259" key="1">
    <source>
        <dbReference type="SMART" id="SM00943"/>
    </source>
</evidence>
<protein>
    <recommendedName>
        <fullName evidence="1">DNA primase/polymerase bifunctional N-terminal domain-containing protein</fullName>
    </recommendedName>
</protein>
<dbReference type="AlphaFoldDB" id="A0A7W7I3A9"/>
<name>A0A7W7I3A9_9ACTN</name>
<dbReference type="EMBL" id="JACHNH010000001">
    <property type="protein sequence ID" value="MBB4765658.1"/>
    <property type="molecule type" value="Genomic_DNA"/>
</dbReference>
<gene>
    <name evidence="2" type="ORF">BJ971_006214</name>
</gene>
<dbReference type="InterPro" id="IPR015330">
    <property type="entry name" value="DNA_primase/pol_bifunc_N"/>
</dbReference>
<organism evidence="2 3">
    <name type="scientific">Actinoplanes digitatis</name>
    <dbReference type="NCBI Taxonomy" id="1868"/>
    <lineage>
        <taxon>Bacteria</taxon>
        <taxon>Bacillati</taxon>
        <taxon>Actinomycetota</taxon>
        <taxon>Actinomycetes</taxon>
        <taxon>Micromonosporales</taxon>
        <taxon>Micromonosporaceae</taxon>
        <taxon>Actinoplanes</taxon>
    </lineage>
</organism>
<evidence type="ECO:0000313" key="3">
    <source>
        <dbReference type="Proteomes" id="UP000578112"/>
    </source>
</evidence>
<reference evidence="2 3" key="1">
    <citation type="submission" date="2020-08" db="EMBL/GenBank/DDBJ databases">
        <title>Sequencing the genomes of 1000 actinobacteria strains.</title>
        <authorList>
            <person name="Klenk H.-P."/>
        </authorList>
    </citation>
    <scope>NUCLEOTIDE SEQUENCE [LARGE SCALE GENOMIC DNA]</scope>
    <source>
        <strain evidence="2 3">DSM 43149</strain>
    </source>
</reference>
<evidence type="ECO:0000313" key="2">
    <source>
        <dbReference type="EMBL" id="MBB4765658.1"/>
    </source>
</evidence>
<feature type="domain" description="DNA primase/polymerase bifunctional N-terminal" evidence="1">
    <location>
        <begin position="24"/>
        <end position="191"/>
    </location>
</feature>
<proteinExistence type="predicted"/>
<dbReference type="Pfam" id="PF09250">
    <property type="entry name" value="Prim-Pol"/>
    <property type="match status" value="1"/>
</dbReference>
<dbReference type="RefSeq" id="WP_184996683.1">
    <property type="nucleotide sequence ID" value="NZ_BOMK01000089.1"/>
</dbReference>
<keyword evidence="3" id="KW-1185">Reference proteome</keyword>
<sequence length="231" mass="25506">MQWTNRRPIGPWEYIDRIRLRRAALRYAARGWAVTPGAYLSGHRFHCGRAGCPITGCHPAIESWEDNSSTDARRVARWWRRRPYTVLLATGWRFDVLEVPAAVGLRALGAIRLQTGVLGPERGDARGPVAVTPAGRWMFLVQPGEELRPELGACLDVLRHGRGSWVPAAPSRMPDGPVRWAVTPEQTGWHLPGSAAVQAVLLDALDAVGGRPQRTFTVSVPRQMSTARRAA</sequence>
<accession>A0A7W7I3A9</accession>
<comment type="caution">
    <text evidence="2">The sequence shown here is derived from an EMBL/GenBank/DDBJ whole genome shotgun (WGS) entry which is preliminary data.</text>
</comment>
<dbReference type="Proteomes" id="UP000578112">
    <property type="component" value="Unassembled WGS sequence"/>
</dbReference>
<dbReference type="SMART" id="SM00943">
    <property type="entry name" value="Prim-Pol"/>
    <property type="match status" value="1"/>
</dbReference>